<dbReference type="PROSITE" id="PS00758">
    <property type="entry name" value="ARGE_DAPE_CPG2_1"/>
    <property type="match status" value="1"/>
</dbReference>
<proteinExistence type="predicted"/>
<keyword evidence="1" id="KW-0378">Hydrolase</keyword>
<evidence type="ECO:0000256" key="1">
    <source>
        <dbReference type="ARBA" id="ARBA00022801"/>
    </source>
</evidence>
<name>A0A512BYH1_9HYPH</name>
<gene>
    <name evidence="2" type="ORF">MAE02_46940</name>
</gene>
<dbReference type="EMBL" id="BJYU01000084">
    <property type="protein sequence ID" value="GEO16998.1"/>
    <property type="molecule type" value="Genomic_DNA"/>
</dbReference>
<dbReference type="AlphaFoldDB" id="A0A512BYH1"/>
<dbReference type="InterPro" id="IPR001261">
    <property type="entry name" value="ArgE/DapE_CS"/>
</dbReference>
<accession>A0A512BYH1</accession>
<evidence type="ECO:0000313" key="2">
    <source>
        <dbReference type="EMBL" id="GEO16998.1"/>
    </source>
</evidence>
<keyword evidence="3" id="KW-1185">Reference proteome</keyword>
<dbReference type="Gene3D" id="3.40.630.10">
    <property type="entry name" value="Zn peptidases"/>
    <property type="match status" value="1"/>
</dbReference>
<sequence>MNPNALPFDSDTILNGLRPWIECESPTWDSAAVNRMMDLASRDLAMLGARIERIPGRMGFGDCVRACFPHPSRDKPGILILGHMDTVHPVGTLSQLPWRHDGKRCYRPGILDMKGGNYIGHCCSNLKRA</sequence>
<dbReference type="Proteomes" id="UP000321085">
    <property type="component" value="Unassembled WGS sequence"/>
</dbReference>
<evidence type="ECO:0008006" key="4">
    <source>
        <dbReference type="Google" id="ProtNLM"/>
    </source>
</evidence>
<evidence type="ECO:0000313" key="3">
    <source>
        <dbReference type="Proteomes" id="UP000321085"/>
    </source>
</evidence>
<reference evidence="2 3" key="1">
    <citation type="submission" date="2019-07" db="EMBL/GenBank/DDBJ databases">
        <title>Whole genome shotgun sequence of Microvirga aerophila NBRC 106136.</title>
        <authorList>
            <person name="Hosoyama A."/>
            <person name="Uohara A."/>
            <person name="Ohji S."/>
            <person name="Ichikawa N."/>
        </authorList>
    </citation>
    <scope>NUCLEOTIDE SEQUENCE [LARGE SCALE GENOMIC DNA]</scope>
    <source>
        <strain evidence="2 3">NBRC 106136</strain>
    </source>
</reference>
<protein>
    <recommendedName>
        <fullName evidence="4">Peptidase M20 dimerisation domain-containing protein</fullName>
    </recommendedName>
</protein>
<comment type="caution">
    <text evidence="2">The sequence shown here is derived from an EMBL/GenBank/DDBJ whole genome shotgun (WGS) entry which is preliminary data.</text>
</comment>
<dbReference type="SUPFAM" id="SSF53187">
    <property type="entry name" value="Zn-dependent exopeptidases"/>
    <property type="match status" value="1"/>
</dbReference>
<organism evidence="2 3">
    <name type="scientific">Microvirga aerophila</name>
    <dbReference type="NCBI Taxonomy" id="670291"/>
    <lineage>
        <taxon>Bacteria</taxon>
        <taxon>Pseudomonadati</taxon>
        <taxon>Pseudomonadota</taxon>
        <taxon>Alphaproteobacteria</taxon>
        <taxon>Hyphomicrobiales</taxon>
        <taxon>Methylobacteriaceae</taxon>
        <taxon>Microvirga</taxon>
    </lineage>
</organism>